<dbReference type="AlphaFoldDB" id="A0A7G9SCQ9"/>
<organism evidence="2 3">
    <name type="scientific">Sphingomonas rhizophila</name>
    <dbReference type="NCBI Taxonomy" id="2071607"/>
    <lineage>
        <taxon>Bacteria</taxon>
        <taxon>Pseudomonadati</taxon>
        <taxon>Pseudomonadota</taxon>
        <taxon>Alphaproteobacteria</taxon>
        <taxon>Sphingomonadales</taxon>
        <taxon>Sphingomonadaceae</taxon>
        <taxon>Sphingomonas</taxon>
    </lineage>
</organism>
<dbReference type="SUPFAM" id="SSF53098">
    <property type="entry name" value="Ribonuclease H-like"/>
    <property type="match status" value="1"/>
</dbReference>
<dbReference type="InterPro" id="IPR019288">
    <property type="entry name" value="3'-5'_exonuclease_PolB-like"/>
</dbReference>
<dbReference type="InterPro" id="IPR036397">
    <property type="entry name" value="RNaseH_sf"/>
</dbReference>
<sequence>MSRYFNRPSAPPMRLAVLDAETLAPPVADGGFPPWPAHIPVCVSILIADSKRYGEWYFRLETVSFRDDPATAIERVSYLLERRTMIGFNSRGFDAGVLALAAARATKLELAGLNRIWSANRYDQAAHIDVADLWSNFGAARGAGLETLCTALAIPVKTDAHGSDVAAMMAQGQFDRVCRYCESDVAATLCLAAVGIGMRHSDPGYAASLISSFGRFVADNGIDHLSAFERLDGAEEYDRLALLHQLTTGIEAIEHRQQMRFVTHLPGQSDAFAQDHSDG</sequence>
<dbReference type="GO" id="GO:0003676">
    <property type="term" value="F:nucleic acid binding"/>
    <property type="evidence" value="ECO:0007669"/>
    <property type="project" value="InterPro"/>
</dbReference>
<dbReference type="Proteomes" id="UP000515955">
    <property type="component" value="Chromosome"/>
</dbReference>
<name>A0A7G9SCQ9_9SPHN</name>
<gene>
    <name evidence="2" type="ORF">H9L12_03410</name>
</gene>
<dbReference type="InterPro" id="IPR012337">
    <property type="entry name" value="RNaseH-like_sf"/>
</dbReference>
<protein>
    <recommendedName>
        <fullName evidence="1">Predicted 3'-5' exonuclease PolB-like domain-containing protein</fullName>
    </recommendedName>
</protein>
<dbReference type="Pfam" id="PF10108">
    <property type="entry name" value="DNA_pol_B_exo2"/>
    <property type="match status" value="1"/>
</dbReference>
<dbReference type="RefSeq" id="WP_187542619.1">
    <property type="nucleotide sequence ID" value="NZ_CP060717.1"/>
</dbReference>
<dbReference type="KEGG" id="srhi:H9L12_03410"/>
<evidence type="ECO:0000313" key="2">
    <source>
        <dbReference type="EMBL" id="QNN65634.1"/>
    </source>
</evidence>
<feature type="domain" description="Predicted 3'-5' exonuclease PolB-like" evidence="1">
    <location>
        <begin position="34"/>
        <end position="190"/>
    </location>
</feature>
<dbReference type="EMBL" id="CP060717">
    <property type="protein sequence ID" value="QNN65634.1"/>
    <property type="molecule type" value="Genomic_DNA"/>
</dbReference>
<evidence type="ECO:0000259" key="1">
    <source>
        <dbReference type="Pfam" id="PF10108"/>
    </source>
</evidence>
<reference evidence="2 3" key="1">
    <citation type="submission" date="2020-08" db="EMBL/GenBank/DDBJ databases">
        <title>Genome sequence of Sphingomonas rhizophila KACC 19189T.</title>
        <authorList>
            <person name="Hyun D.-W."/>
            <person name="Bae J.-W."/>
        </authorList>
    </citation>
    <scope>NUCLEOTIDE SEQUENCE [LARGE SCALE GENOMIC DNA]</scope>
    <source>
        <strain evidence="2 3">KACC 19189</strain>
    </source>
</reference>
<keyword evidence="3" id="KW-1185">Reference proteome</keyword>
<proteinExistence type="predicted"/>
<evidence type="ECO:0000313" key="3">
    <source>
        <dbReference type="Proteomes" id="UP000515955"/>
    </source>
</evidence>
<accession>A0A7G9SCQ9</accession>
<dbReference type="Gene3D" id="3.30.420.10">
    <property type="entry name" value="Ribonuclease H-like superfamily/Ribonuclease H"/>
    <property type="match status" value="1"/>
</dbReference>